<dbReference type="AlphaFoldDB" id="A0A016S8B7"/>
<accession>A0A016S8B7</accession>
<keyword evidence="2" id="KW-1185">Reference proteome</keyword>
<proteinExistence type="predicted"/>
<gene>
    <name evidence="1" type="primary">Acey_s0274.g1012</name>
    <name evidence="1" type="ORF">Y032_0274g1012</name>
</gene>
<sequence length="77" mass="8720">MSFDFPSVAVRSSKAVGNEYCVEETAAELFHDNVCSKSRASASENRKQLEMGRHSSAYFLPKRDLSRPFPLKQRPIL</sequence>
<comment type="caution">
    <text evidence="1">The sequence shown here is derived from an EMBL/GenBank/DDBJ whole genome shotgun (WGS) entry which is preliminary data.</text>
</comment>
<dbReference type="EMBL" id="JARK01001610">
    <property type="protein sequence ID" value="EYB86706.1"/>
    <property type="molecule type" value="Genomic_DNA"/>
</dbReference>
<reference evidence="2" key="1">
    <citation type="journal article" date="2015" name="Nat. Genet.">
        <title>The genome and transcriptome of the zoonotic hookworm Ancylostoma ceylanicum identify infection-specific gene families.</title>
        <authorList>
            <person name="Schwarz E.M."/>
            <person name="Hu Y."/>
            <person name="Antoshechkin I."/>
            <person name="Miller M.M."/>
            <person name="Sternberg P.W."/>
            <person name="Aroian R.V."/>
        </authorList>
    </citation>
    <scope>NUCLEOTIDE SEQUENCE</scope>
    <source>
        <strain evidence="2">HY135</strain>
    </source>
</reference>
<name>A0A016S8B7_9BILA</name>
<evidence type="ECO:0000313" key="2">
    <source>
        <dbReference type="Proteomes" id="UP000024635"/>
    </source>
</evidence>
<protein>
    <submittedName>
        <fullName evidence="1">Uncharacterized protein</fullName>
    </submittedName>
</protein>
<dbReference type="Proteomes" id="UP000024635">
    <property type="component" value="Unassembled WGS sequence"/>
</dbReference>
<organism evidence="1 2">
    <name type="scientific">Ancylostoma ceylanicum</name>
    <dbReference type="NCBI Taxonomy" id="53326"/>
    <lineage>
        <taxon>Eukaryota</taxon>
        <taxon>Metazoa</taxon>
        <taxon>Ecdysozoa</taxon>
        <taxon>Nematoda</taxon>
        <taxon>Chromadorea</taxon>
        <taxon>Rhabditida</taxon>
        <taxon>Rhabditina</taxon>
        <taxon>Rhabditomorpha</taxon>
        <taxon>Strongyloidea</taxon>
        <taxon>Ancylostomatidae</taxon>
        <taxon>Ancylostomatinae</taxon>
        <taxon>Ancylostoma</taxon>
    </lineage>
</organism>
<evidence type="ECO:0000313" key="1">
    <source>
        <dbReference type="EMBL" id="EYB86706.1"/>
    </source>
</evidence>